<dbReference type="EMBL" id="JAFKCZ010000006">
    <property type="protein sequence ID" value="MBN7796871.1"/>
    <property type="molecule type" value="Genomic_DNA"/>
</dbReference>
<keyword evidence="1" id="KW-0812">Transmembrane</keyword>
<keyword evidence="3" id="KW-1185">Reference proteome</keyword>
<dbReference type="Pfam" id="PF03929">
    <property type="entry name" value="PepSY_TM"/>
    <property type="match status" value="1"/>
</dbReference>
<dbReference type="PANTHER" id="PTHR34219:SF5">
    <property type="entry name" value="BLR4505 PROTEIN"/>
    <property type="match status" value="1"/>
</dbReference>
<gene>
    <name evidence="2" type="ORF">JYP50_09730</name>
</gene>
<evidence type="ECO:0000313" key="2">
    <source>
        <dbReference type="EMBL" id="MBN7796871.1"/>
    </source>
</evidence>
<feature type="transmembrane region" description="Helical" evidence="1">
    <location>
        <begin position="12"/>
        <end position="33"/>
    </location>
</feature>
<dbReference type="AlphaFoldDB" id="A0A939DFD6"/>
<keyword evidence="1" id="KW-1133">Transmembrane helix</keyword>
<comment type="caution">
    <text evidence="2">The sequence shown here is derived from an EMBL/GenBank/DDBJ whole genome shotgun (WGS) entry which is preliminary data.</text>
</comment>
<name>A0A939DFD6_9GAMM</name>
<keyword evidence="1" id="KW-0472">Membrane</keyword>
<organism evidence="2 3">
    <name type="scientific">Parahaliea mediterranea</name>
    <dbReference type="NCBI Taxonomy" id="651086"/>
    <lineage>
        <taxon>Bacteria</taxon>
        <taxon>Pseudomonadati</taxon>
        <taxon>Pseudomonadota</taxon>
        <taxon>Gammaproteobacteria</taxon>
        <taxon>Cellvibrionales</taxon>
        <taxon>Halieaceae</taxon>
        <taxon>Parahaliea</taxon>
    </lineage>
</organism>
<protein>
    <submittedName>
        <fullName evidence="2">PepSY domain-containing protein</fullName>
    </submittedName>
</protein>
<evidence type="ECO:0000256" key="1">
    <source>
        <dbReference type="SAM" id="Phobius"/>
    </source>
</evidence>
<feature type="transmembrane region" description="Helical" evidence="1">
    <location>
        <begin position="345"/>
        <end position="365"/>
    </location>
</feature>
<dbReference type="PANTHER" id="PTHR34219">
    <property type="entry name" value="IRON-REGULATED INNER MEMBRANE PROTEIN-RELATED"/>
    <property type="match status" value="1"/>
</dbReference>
<feature type="transmembrane region" description="Helical" evidence="1">
    <location>
        <begin position="197"/>
        <end position="221"/>
    </location>
</feature>
<accession>A0A939DFD6</accession>
<dbReference type="Proteomes" id="UP000664303">
    <property type="component" value="Unassembled WGS sequence"/>
</dbReference>
<reference evidence="2" key="1">
    <citation type="submission" date="2021-02" db="EMBL/GenBank/DDBJ databases">
        <title>PHA producing bacteria isolated from coastal sediment in Guangdong, Shenzhen.</title>
        <authorList>
            <person name="Zheng W."/>
            <person name="Yu S."/>
            <person name="Huang Y."/>
        </authorList>
    </citation>
    <scope>NUCLEOTIDE SEQUENCE</scope>
    <source>
        <strain evidence="2">TN14-10</strain>
    </source>
</reference>
<proteinExistence type="predicted"/>
<evidence type="ECO:0000313" key="3">
    <source>
        <dbReference type="Proteomes" id="UP000664303"/>
    </source>
</evidence>
<feature type="transmembrane region" description="Helical" evidence="1">
    <location>
        <begin position="155"/>
        <end position="176"/>
    </location>
</feature>
<dbReference type="RefSeq" id="WP_206560312.1">
    <property type="nucleotide sequence ID" value="NZ_JAFKCZ010000006.1"/>
</dbReference>
<sequence length="373" mass="40587">MSRKALLNLHRYLGLSLLGFLLVISLSGFAVVFEQEWDALLNPGLYRVAQPGAPALPPGELAARIEAQLPRAHLTHLPLVREPRRAVVAYVAPRLDPRTGDAHALDFDEAFVDPTTGRVNGVRQWGECCARANWLPLLYKVHNRLLMPSSIGHRVLAVIALAWLALSLVGLYLVLSARRRQLTWQRGLRGRPATLQWHRLLGLWTLPVALVTIVTGLSMVLEDEVTRPLVELVGGDTLATEHLTPVAHDAPLDHGRAYQLALSALAQPAATLVPAAVDYSPSRREYRVAFADAALPGAAPRVVRVGDAGAGTMAVVEERRTVSGQLLANRQALHSGVLLGLPGRVVAAAMALVLAAMSGTGLWMWRQRTIRRR</sequence>
<dbReference type="InterPro" id="IPR005625">
    <property type="entry name" value="PepSY-ass_TM"/>
</dbReference>